<dbReference type="InterPro" id="IPR010065">
    <property type="entry name" value="AA_ABC_transptr_permease_3TM"/>
</dbReference>
<dbReference type="Pfam" id="PF00528">
    <property type="entry name" value="BPD_transp_1"/>
    <property type="match status" value="1"/>
</dbReference>
<evidence type="ECO:0000313" key="11">
    <source>
        <dbReference type="EMBL" id="SPD87896.1"/>
    </source>
</evidence>
<dbReference type="PANTHER" id="PTHR30614">
    <property type="entry name" value="MEMBRANE COMPONENT OF AMINO ACID ABC TRANSPORTER"/>
    <property type="match status" value="1"/>
</dbReference>
<dbReference type="InterPro" id="IPR035906">
    <property type="entry name" value="MetI-like_sf"/>
</dbReference>
<dbReference type="KEGG" id="mgg:MPLG2_2866"/>
<dbReference type="PANTHER" id="PTHR30614:SF20">
    <property type="entry name" value="GLUTAMINE TRANSPORT SYSTEM PERMEASE PROTEIN GLNP"/>
    <property type="match status" value="1"/>
</dbReference>
<dbReference type="Gene3D" id="1.10.3720.10">
    <property type="entry name" value="MetI-like"/>
    <property type="match status" value="1"/>
</dbReference>
<proteinExistence type="inferred from homology"/>
<accession>A0A2N9JJG1</accession>
<feature type="transmembrane region" description="Helical" evidence="9">
    <location>
        <begin position="122"/>
        <end position="142"/>
    </location>
</feature>
<keyword evidence="5 9" id="KW-0812">Transmembrane</keyword>
<organism evidence="11 12">
    <name type="scientific">Micropruina glycogenica</name>
    <dbReference type="NCBI Taxonomy" id="75385"/>
    <lineage>
        <taxon>Bacteria</taxon>
        <taxon>Bacillati</taxon>
        <taxon>Actinomycetota</taxon>
        <taxon>Actinomycetes</taxon>
        <taxon>Propionibacteriales</taxon>
        <taxon>Nocardioidaceae</taxon>
        <taxon>Micropruina</taxon>
    </lineage>
</organism>
<dbReference type="Proteomes" id="UP000238164">
    <property type="component" value="Chromosome 1"/>
</dbReference>
<evidence type="ECO:0000256" key="1">
    <source>
        <dbReference type="ARBA" id="ARBA00004651"/>
    </source>
</evidence>
<evidence type="ECO:0000313" key="12">
    <source>
        <dbReference type="Proteomes" id="UP000238164"/>
    </source>
</evidence>
<keyword evidence="8 9" id="KW-0472">Membrane</keyword>
<feature type="transmembrane region" description="Helical" evidence="9">
    <location>
        <begin position="249"/>
        <end position="267"/>
    </location>
</feature>
<reference evidence="11 12" key="1">
    <citation type="submission" date="2018-02" db="EMBL/GenBank/DDBJ databases">
        <authorList>
            <person name="Cohen D.B."/>
            <person name="Kent A.D."/>
        </authorList>
    </citation>
    <scope>NUCLEOTIDE SEQUENCE [LARGE SCALE GENOMIC DNA]</scope>
    <source>
        <strain evidence="11">1</strain>
    </source>
</reference>
<dbReference type="NCBIfam" id="TIGR01726">
    <property type="entry name" value="HEQRo_perm_3TM"/>
    <property type="match status" value="1"/>
</dbReference>
<evidence type="ECO:0000259" key="10">
    <source>
        <dbReference type="PROSITE" id="PS50928"/>
    </source>
</evidence>
<keyword evidence="4" id="KW-1003">Cell membrane</keyword>
<evidence type="ECO:0000256" key="2">
    <source>
        <dbReference type="ARBA" id="ARBA00010072"/>
    </source>
</evidence>
<name>A0A2N9JJG1_9ACTN</name>
<dbReference type="PROSITE" id="PS50928">
    <property type="entry name" value="ABC_TM1"/>
    <property type="match status" value="1"/>
</dbReference>
<evidence type="ECO:0000256" key="5">
    <source>
        <dbReference type="ARBA" id="ARBA00022692"/>
    </source>
</evidence>
<keyword evidence="7 9" id="KW-1133">Transmembrane helix</keyword>
<dbReference type="InterPro" id="IPR000515">
    <property type="entry name" value="MetI-like"/>
</dbReference>
<dbReference type="EMBL" id="LT985188">
    <property type="protein sequence ID" value="SPD87896.1"/>
    <property type="molecule type" value="Genomic_DNA"/>
</dbReference>
<keyword evidence="6" id="KW-0029">Amino-acid transport</keyword>
<sequence length="287" mass="31294">MTTMQSIPPTSERELARRRYRRGLAQRSIGISLASTVVFAAVMWWVLVRSPGWQVTRDTFFDPGYFAQALPLVAWGLLTNIKVLAVAVVGVALVAVLLAALRSLRGPVFFPLRFVAAAYTDIFRGTPFLIVLYLIGFGVPALGLTEGVIPIELLGTVALVLTYSSYVAEVLRAGIEAVHPSQRLAARSLGLSHYGSLRLVVLPQAVRKVTPALMNDFVSMQKDVGLISVLGAVDAVRAAQIQVAQTYNYTAYVVAGLLFVVFSWPFIRLTDYLTARQQAREQIGGLV</sequence>
<evidence type="ECO:0000256" key="7">
    <source>
        <dbReference type="ARBA" id="ARBA00022989"/>
    </source>
</evidence>
<evidence type="ECO:0000256" key="9">
    <source>
        <dbReference type="RuleBase" id="RU363032"/>
    </source>
</evidence>
<evidence type="ECO:0000256" key="3">
    <source>
        <dbReference type="ARBA" id="ARBA00022448"/>
    </source>
</evidence>
<protein>
    <submittedName>
        <fullName evidence="11">ABC transporter, permease protein</fullName>
    </submittedName>
</protein>
<dbReference type="GO" id="GO:0043190">
    <property type="term" value="C:ATP-binding cassette (ABC) transporter complex"/>
    <property type="evidence" value="ECO:0007669"/>
    <property type="project" value="InterPro"/>
</dbReference>
<feature type="domain" description="ABC transmembrane type-1" evidence="10">
    <location>
        <begin position="77"/>
        <end position="270"/>
    </location>
</feature>
<keyword evidence="12" id="KW-1185">Reference proteome</keyword>
<evidence type="ECO:0000256" key="4">
    <source>
        <dbReference type="ARBA" id="ARBA00022475"/>
    </source>
</evidence>
<comment type="similarity">
    <text evidence="2">Belongs to the binding-protein-dependent transport system permease family. HisMQ subfamily.</text>
</comment>
<keyword evidence="3 9" id="KW-0813">Transport</keyword>
<dbReference type="CDD" id="cd06261">
    <property type="entry name" value="TM_PBP2"/>
    <property type="match status" value="1"/>
</dbReference>
<evidence type="ECO:0000256" key="6">
    <source>
        <dbReference type="ARBA" id="ARBA00022970"/>
    </source>
</evidence>
<feature type="transmembrane region" description="Helical" evidence="9">
    <location>
        <begin position="148"/>
        <end position="168"/>
    </location>
</feature>
<dbReference type="InterPro" id="IPR043429">
    <property type="entry name" value="ArtM/GltK/GlnP/TcyL/YhdX-like"/>
</dbReference>
<feature type="transmembrane region" description="Helical" evidence="9">
    <location>
        <begin position="28"/>
        <end position="47"/>
    </location>
</feature>
<dbReference type="SUPFAM" id="SSF161098">
    <property type="entry name" value="MetI-like"/>
    <property type="match status" value="1"/>
</dbReference>
<dbReference type="AlphaFoldDB" id="A0A2N9JJG1"/>
<evidence type="ECO:0000256" key="8">
    <source>
        <dbReference type="ARBA" id="ARBA00023136"/>
    </source>
</evidence>
<comment type="subcellular location">
    <subcellularLocation>
        <location evidence="1 9">Cell membrane</location>
        <topology evidence="1 9">Multi-pass membrane protein</topology>
    </subcellularLocation>
</comment>
<dbReference type="GO" id="GO:0022857">
    <property type="term" value="F:transmembrane transporter activity"/>
    <property type="evidence" value="ECO:0007669"/>
    <property type="project" value="InterPro"/>
</dbReference>
<feature type="transmembrane region" description="Helical" evidence="9">
    <location>
        <begin position="81"/>
        <end position="101"/>
    </location>
</feature>
<dbReference type="GO" id="GO:0006865">
    <property type="term" value="P:amino acid transport"/>
    <property type="evidence" value="ECO:0007669"/>
    <property type="project" value="UniProtKB-KW"/>
</dbReference>
<gene>
    <name evidence="11" type="ORF">MPLG2_2866</name>
</gene>